<dbReference type="EC" id="3.1.3.5" evidence="3"/>
<evidence type="ECO:0000313" key="12">
    <source>
        <dbReference type="Proteomes" id="UP000268350"/>
    </source>
</evidence>
<dbReference type="CDD" id="cd07409">
    <property type="entry name" value="MPP_CD73_N"/>
    <property type="match status" value="1"/>
</dbReference>
<dbReference type="PANTHER" id="PTHR11575">
    <property type="entry name" value="5'-NUCLEOTIDASE-RELATED"/>
    <property type="match status" value="1"/>
</dbReference>
<evidence type="ECO:0000256" key="1">
    <source>
        <dbReference type="ARBA" id="ARBA00000815"/>
    </source>
</evidence>
<keyword evidence="12" id="KW-1185">Reference proteome</keyword>
<evidence type="ECO:0000256" key="6">
    <source>
        <dbReference type="ARBA" id="ARBA00022741"/>
    </source>
</evidence>
<evidence type="ECO:0000256" key="5">
    <source>
        <dbReference type="ARBA" id="ARBA00022729"/>
    </source>
</evidence>
<evidence type="ECO:0000256" key="4">
    <source>
        <dbReference type="ARBA" id="ARBA00022723"/>
    </source>
</evidence>
<dbReference type="FunFam" id="3.60.21.10:FF:000020">
    <property type="entry name" value="NT5E isoform 4"/>
    <property type="match status" value="1"/>
</dbReference>
<feature type="domain" description="5'-Nucleotidase C-terminal" evidence="10">
    <location>
        <begin position="338"/>
        <end position="514"/>
    </location>
</feature>
<organism evidence="11 12">
    <name type="scientific">Drosophila guanche</name>
    <name type="common">Fruit fly</name>
    <dbReference type="NCBI Taxonomy" id="7266"/>
    <lineage>
        <taxon>Eukaryota</taxon>
        <taxon>Metazoa</taxon>
        <taxon>Ecdysozoa</taxon>
        <taxon>Arthropoda</taxon>
        <taxon>Hexapoda</taxon>
        <taxon>Insecta</taxon>
        <taxon>Pterygota</taxon>
        <taxon>Neoptera</taxon>
        <taxon>Endopterygota</taxon>
        <taxon>Diptera</taxon>
        <taxon>Brachycera</taxon>
        <taxon>Muscomorpha</taxon>
        <taxon>Ephydroidea</taxon>
        <taxon>Drosophilidae</taxon>
        <taxon>Drosophila</taxon>
        <taxon>Sophophora</taxon>
    </lineage>
</organism>
<keyword evidence="4" id="KW-0479">Metal-binding</keyword>
<dbReference type="GO" id="GO:0005886">
    <property type="term" value="C:plasma membrane"/>
    <property type="evidence" value="ECO:0007669"/>
    <property type="project" value="TreeGrafter"/>
</dbReference>
<keyword evidence="7 8" id="KW-0378">Hydrolase</keyword>
<keyword evidence="5 8" id="KW-0732">Signal</keyword>
<accession>A0A3B0JRM5</accession>
<dbReference type="Proteomes" id="UP000268350">
    <property type="component" value="Unassembled WGS sequence"/>
</dbReference>
<dbReference type="GO" id="GO:0000166">
    <property type="term" value="F:nucleotide binding"/>
    <property type="evidence" value="ECO:0007669"/>
    <property type="project" value="UniProtKB-KW"/>
</dbReference>
<reference evidence="12" key="1">
    <citation type="submission" date="2018-01" db="EMBL/GenBank/DDBJ databases">
        <authorList>
            <person name="Alioto T."/>
            <person name="Alioto T."/>
        </authorList>
    </citation>
    <scope>NUCLEOTIDE SEQUENCE [LARGE SCALE GENOMIC DNA]</scope>
</reference>
<evidence type="ECO:0000256" key="3">
    <source>
        <dbReference type="ARBA" id="ARBA00012643"/>
    </source>
</evidence>
<comment type="catalytic activity">
    <reaction evidence="1">
        <text>a ribonucleoside 5'-phosphate + H2O = a ribonucleoside + phosphate</text>
        <dbReference type="Rhea" id="RHEA:12484"/>
        <dbReference type="ChEBI" id="CHEBI:15377"/>
        <dbReference type="ChEBI" id="CHEBI:18254"/>
        <dbReference type="ChEBI" id="CHEBI:43474"/>
        <dbReference type="ChEBI" id="CHEBI:58043"/>
        <dbReference type="EC" id="3.1.3.5"/>
    </reaction>
</comment>
<dbReference type="SUPFAM" id="SSF56300">
    <property type="entry name" value="Metallo-dependent phosphatases"/>
    <property type="match status" value="1"/>
</dbReference>
<comment type="similarity">
    <text evidence="2 8">Belongs to the 5'-nucleotidase family.</text>
</comment>
<dbReference type="InterPro" id="IPR036907">
    <property type="entry name" value="5'-Nucleotdase_C_sf"/>
</dbReference>
<dbReference type="InterPro" id="IPR006179">
    <property type="entry name" value="5_nucleotidase/apyrase"/>
</dbReference>
<dbReference type="SUPFAM" id="SSF55816">
    <property type="entry name" value="5'-nucleotidase (syn. UDP-sugar hydrolase), C-terminal domain"/>
    <property type="match status" value="1"/>
</dbReference>
<dbReference type="OMA" id="RMAVIQY"/>
<dbReference type="InterPro" id="IPR008334">
    <property type="entry name" value="5'-Nucleotdase_C"/>
</dbReference>
<evidence type="ECO:0000259" key="10">
    <source>
        <dbReference type="Pfam" id="PF02872"/>
    </source>
</evidence>
<dbReference type="AlphaFoldDB" id="A0A3B0JRM5"/>
<keyword evidence="6 8" id="KW-0547">Nucleotide-binding</keyword>
<evidence type="ECO:0000313" key="11">
    <source>
        <dbReference type="EMBL" id="SPP75341.1"/>
    </source>
</evidence>
<dbReference type="Gene3D" id="3.90.780.10">
    <property type="entry name" value="5'-Nucleotidase, C-terminal domain"/>
    <property type="match status" value="1"/>
</dbReference>
<dbReference type="GO" id="GO:0006196">
    <property type="term" value="P:AMP catabolic process"/>
    <property type="evidence" value="ECO:0007669"/>
    <property type="project" value="TreeGrafter"/>
</dbReference>
<dbReference type="Pfam" id="PF02872">
    <property type="entry name" value="5_nucleotid_C"/>
    <property type="match status" value="1"/>
</dbReference>
<dbReference type="Pfam" id="PF00149">
    <property type="entry name" value="Metallophos"/>
    <property type="match status" value="1"/>
</dbReference>
<dbReference type="EMBL" id="OUUW01000001">
    <property type="protein sequence ID" value="SPP75341.1"/>
    <property type="molecule type" value="Genomic_DNA"/>
</dbReference>
<feature type="signal peptide" evidence="8">
    <location>
        <begin position="1"/>
        <end position="25"/>
    </location>
</feature>
<evidence type="ECO:0000256" key="2">
    <source>
        <dbReference type="ARBA" id="ARBA00006654"/>
    </source>
</evidence>
<dbReference type="PANTHER" id="PTHR11575:SF24">
    <property type="entry name" value="5'-NUCLEOTIDASE"/>
    <property type="match status" value="1"/>
</dbReference>
<feature type="domain" description="Calcineurin-like phosphoesterase" evidence="9">
    <location>
        <begin position="29"/>
        <end position="245"/>
    </location>
</feature>
<gene>
    <name evidence="11" type="ORF">DGUA_6G003134</name>
</gene>
<evidence type="ECO:0000256" key="7">
    <source>
        <dbReference type="ARBA" id="ARBA00022801"/>
    </source>
</evidence>
<dbReference type="GO" id="GO:0008253">
    <property type="term" value="F:5'-nucleotidase activity"/>
    <property type="evidence" value="ECO:0007669"/>
    <property type="project" value="UniProtKB-EC"/>
</dbReference>
<protein>
    <recommendedName>
        <fullName evidence="3">5'-nucleotidase</fullName>
        <ecNumber evidence="3">3.1.3.5</ecNumber>
    </recommendedName>
</protein>
<dbReference type="Gene3D" id="3.60.21.10">
    <property type="match status" value="1"/>
</dbReference>
<dbReference type="InterPro" id="IPR029052">
    <property type="entry name" value="Metallo-depent_PP-like"/>
</dbReference>
<dbReference type="FunFam" id="3.90.780.10:FF:000001">
    <property type="entry name" value="NT5E isoform 3"/>
    <property type="match status" value="1"/>
</dbReference>
<dbReference type="InterPro" id="IPR004843">
    <property type="entry name" value="Calcineurin-like_PHP"/>
</dbReference>
<name>A0A3B0JRM5_DROGU</name>
<evidence type="ECO:0000256" key="8">
    <source>
        <dbReference type="RuleBase" id="RU362119"/>
    </source>
</evidence>
<dbReference type="OrthoDB" id="7722975at2759"/>
<dbReference type="STRING" id="7266.A0A3B0JRM5"/>
<evidence type="ECO:0000259" key="9">
    <source>
        <dbReference type="Pfam" id="PF00149"/>
    </source>
</evidence>
<feature type="chain" id="PRO_5017099837" description="5'-nucleotidase" evidence="8">
    <location>
        <begin position="26"/>
        <end position="587"/>
    </location>
</feature>
<dbReference type="PRINTS" id="PR01607">
    <property type="entry name" value="APYRASEFAMLY"/>
</dbReference>
<dbReference type="GO" id="GO:0046872">
    <property type="term" value="F:metal ion binding"/>
    <property type="evidence" value="ECO:0007669"/>
    <property type="project" value="UniProtKB-KW"/>
</dbReference>
<sequence length="587" mass="65627">MNLNPSFECLLLGLLLLFLLREVCGIKFTLLHTNDMHSWFDPRSESGGKCLKAEDDRGHCFGGFGRVATAVSEARKAGSVIYLNGGDTFQGTPWYTIYKGTLVAQLMNMLSPDAMALGSHEFDDGVDGLLSFLQLVKFPVLSCNLELRKVPKLQAAQQLLRSTIISKLQTMIGIVGYVRPDTKDRVQPNDVEFTNEIFAINTETKKLREQGVTIIIALGHAGFERDKEIARDCPDVDIVVGGQSHTFLYTGKPPSGELPEDPYPTIIFKPDGIKVLVLQAYAFTKYLGWIDLEFDNGGNMLSFRGNPILLDKSIHIRRDVQELLDTKRKVIDDMESHVVGTTMVYLNGDRTSCSLGECNFGNFIADSLVYARVLEQPGQAGQRKSWTDAAIGLMNSGGIRASIDPSQTGAITEADVMTVLPFDSDLYYTRISGNHLMKALEHSADQRDTESGAGYLQVAGLHLTFNYNRSKGQRISSIRARCAHCQIPFYESVDREKYYGVIVTSFLLAGGDGHNFVDPDRPEFSKLLMNDREALIRYLQEHKIVYPEREERIISVEKKSSCCSRILARLLLTYIYIMYSCMTVIRL</sequence>
<proteinExistence type="inferred from homology"/>